<protein>
    <submittedName>
        <fullName evidence="1">Uncharacterized protein</fullName>
    </submittedName>
</protein>
<reference evidence="1" key="2">
    <citation type="journal article" date="2022" name="New Phytol.">
        <title>Evolutionary transition to the ectomycorrhizal habit in the genomes of a hyperdiverse lineage of mushroom-forming fungi.</title>
        <authorList>
            <person name="Looney B."/>
            <person name="Miyauchi S."/>
            <person name="Morin E."/>
            <person name="Drula E."/>
            <person name="Courty P.E."/>
            <person name="Kohler A."/>
            <person name="Kuo A."/>
            <person name="LaButti K."/>
            <person name="Pangilinan J."/>
            <person name="Lipzen A."/>
            <person name="Riley R."/>
            <person name="Andreopoulos W."/>
            <person name="He G."/>
            <person name="Johnson J."/>
            <person name="Nolan M."/>
            <person name="Tritt A."/>
            <person name="Barry K.W."/>
            <person name="Grigoriev I.V."/>
            <person name="Nagy L.G."/>
            <person name="Hibbett D."/>
            <person name="Henrissat B."/>
            <person name="Matheny P.B."/>
            <person name="Labbe J."/>
            <person name="Martin F.M."/>
        </authorList>
    </citation>
    <scope>NUCLEOTIDE SEQUENCE</scope>
    <source>
        <strain evidence="1">FP105234-sp</strain>
    </source>
</reference>
<evidence type="ECO:0000313" key="1">
    <source>
        <dbReference type="EMBL" id="KAI0047256.1"/>
    </source>
</evidence>
<accession>A0ACB8RU02</accession>
<keyword evidence="2" id="KW-1185">Reference proteome</keyword>
<dbReference type="Proteomes" id="UP000814033">
    <property type="component" value="Unassembled WGS sequence"/>
</dbReference>
<comment type="caution">
    <text evidence="1">The sequence shown here is derived from an EMBL/GenBank/DDBJ whole genome shotgun (WGS) entry which is preliminary data.</text>
</comment>
<organism evidence="1 2">
    <name type="scientific">Auriscalpium vulgare</name>
    <dbReference type="NCBI Taxonomy" id="40419"/>
    <lineage>
        <taxon>Eukaryota</taxon>
        <taxon>Fungi</taxon>
        <taxon>Dikarya</taxon>
        <taxon>Basidiomycota</taxon>
        <taxon>Agaricomycotina</taxon>
        <taxon>Agaricomycetes</taxon>
        <taxon>Russulales</taxon>
        <taxon>Auriscalpiaceae</taxon>
        <taxon>Auriscalpium</taxon>
    </lineage>
</organism>
<proteinExistence type="predicted"/>
<name>A0ACB8RU02_9AGAM</name>
<sequence>MYAVLTDVRLQGHGQQQAAGLGDGDDAEAEGWAARVACAVDALCAARIARILAGPGLPPPAHDAARNGAASARIGAYLDVRVCNIIVVSMCARAWPCAAFARALAGGARVTLTVVGARGRDLRGCPARLAADGQCASKMNERPRSIELYASLVCVYAVAVGGGAPFVRDGCSLRCPSLLLFASFARICSAVATTKFL</sequence>
<dbReference type="EMBL" id="MU275908">
    <property type="protein sequence ID" value="KAI0047256.1"/>
    <property type="molecule type" value="Genomic_DNA"/>
</dbReference>
<reference evidence="1" key="1">
    <citation type="submission" date="2021-02" db="EMBL/GenBank/DDBJ databases">
        <authorList>
            <consortium name="DOE Joint Genome Institute"/>
            <person name="Ahrendt S."/>
            <person name="Looney B.P."/>
            <person name="Miyauchi S."/>
            <person name="Morin E."/>
            <person name="Drula E."/>
            <person name="Courty P.E."/>
            <person name="Chicoki N."/>
            <person name="Fauchery L."/>
            <person name="Kohler A."/>
            <person name="Kuo A."/>
            <person name="Labutti K."/>
            <person name="Pangilinan J."/>
            <person name="Lipzen A."/>
            <person name="Riley R."/>
            <person name="Andreopoulos W."/>
            <person name="He G."/>
            <person name="Johnson J."/>
            <person name="Barry K.W."/>
            <person name="Grigoriev I.V."/>
            <person name="Nagy L."/>
            <person name="Hibbett D."/>
            <person name="Henrissat B."/>
            <person name="Matheny P.B."/>
            <person name="Labbe J."/>
            <person name="Martin F."/>
        </authorList>
    </citation>
    <scope>NUCLEOTIDE SEQUENCE</scope>
    <source>
        <strain evidence="1">FP105234-sp</strain>
    </source>
</reference>
<gene>
    <name evidence="1" type="ORF">FA95DRAFT_1559320</name>
</gene>
<evidence type="ECO:0000313" key="2">
    <source>
        <dbReference type="Proteomes" id="UP000814033"/>
    </source>
</evidence>